<evidence type="ECO:0000256" key="9">
    <source>
        <dbReference type="ARBA" id="ARBA00022729"/>
    </source>
</evidence>
<keyword evidence="10 15" id="KW-0408">Iron</keyword>
<organism evidence="19 20">
    <name type="scientific">Phialemonium atrogriseum</name>
    <dbReference type="NCBI Taxonomy" id="1093897"/>
    <lineage>
        <taxon>Eukaryota</taxon>
        <taxon>Fungi</taxon>
        <taxon>Dikarya</taxon>
        <taxon>Ascomycota</taxon>
        <taxon>Pezizomycotina</taxon>
        <taxon>Sordariomycetes</taxon>
        <taxon>Sordariomycetidae</taxon>
        <taxon>Cephalothecales</taxon>
        <taxon>Cephalothecaceae</taxon>
        <taxon>Phialemonium</taxon>
    </lineage>
</organism>
<reference evidence="19" key="1">
    <citation type="submission" date="2023-06" db="EMBL/GenBank/DDBJ databases">
        <title>Genome-scale phylogeny and comparative genomics of the fungal order Sordariales.</title>
        <authorList>
            <consortium name="Lawrence Berkeley National Laboratory"/>
            <person name="Hensen N."/>
            <person name="Bonometti L."/>
            <person name="Westerberg I."/>
            <person name="Brannstrom I.O."/>
            <person name="Guillou S."/>
            <person name="Cros-Aarteil S."/>
            <person name="Calhoun S."/>
            <person name="Haridas S."/>
            <person name="Kuo A."/>
            <person name="Mondo S."/>
            <person name="Pangilinan J."/>
            <person name="Riley R."/>
            <person name="Labutti K."/>
            <person name="Andreopoulos B."/>
            <person name="Lipzen A."/>
            <person name="Chen C."/>
            <person name="Yanf M."/>
            <person name="Daum C."/>
            <person name="Ng V."/>
            <person name="Clum A."/>
            <person name="Steindorff A."/>
            <person name="Ohm R."/>
            <person name="Martin F."/>
            <person name="Silar P."/>
            <person name="Natvig D."/>
            <person name="Lalanne C."/>
            <person name="Gautier V."/>
            <person name="Ament-Velasquez S.L."/>
            <person name="Kruys A."/>
            <person name="Hutchinson M.I."/>
            <person name="Powell A.J."/>
            <person name="Barry K."/>
            <person name="Miller A.N."/>
            <person name="Grigoriev I.V."/>
            <person name="Debuchy R."/>
            <person name="Gladieux P."/>
            <person name="Thoren M.H."/>
            <person name="Johannesson H."/>
        </authorList>
    </citation>
    <scope>NUCLEOTIDE SEQUENCE</scope>
    <source>
        <strain evidence="19">8032-3</strain>
    </source>
</reference>
<dbReference type="RefSeq" id="XP_060284422.1">
    <property type="nucleotide sequence ID" value="XM_060425268.1"/>
</dbReference>
<dbReference type="SMART" id="SM00747">
    <property type="entry name" value="CFEM"/>
    <property type="match status" value="1"/>
</dbReference>
<evidence type="ECO:0000313" key="19">
    <source>
        <dbReference type="EMBL" id="KAK1768209.1"/>
    </source>
</evidence>
<feature type="signal peptide" evidence="17">
    <location>
        <begin position="1"/>
        <end position="22"/>
    </location>
</feature>
<keyword evidence="11" id="KW-0472">Membrane</keyword>
<evidence type="ECO:0000256" key="4">
    <source>
        <dbReference type="ARBA" id="ARBA00022475"/>
    </source>
</evidence>
<evidence type="ECO:0000256" key="16">
    <source>
        <dbReference type="SAM" id="MobiDB-lite"/>
    </source>
</evidence>
<evidence type="ECO:0000256" key="8">
    <source>
        <dbReference type="ARBA" id="ARBA00022723"/>
    </source>
</evidence>
<comment type="similarity">
    <text evidence="3">Belongs to the RBT5 family.</text>
</comment>
<keyword evidence="8 15" id="KW-0479">Metal-binding</keyword>
<comment type="caution">
    <text evidence="15">Lacks conserved residue(s) required for the propagation of feature annotation.</text>
</comment>
<keyword evidence="20" id="KW-1185">Reference proteome</keyword>
<dbReference type="Pfam" id="PF05730">
    <property type="entry name" value="CFEM"/>
    <property type="match status" value="1"/>
</dbReference>
<keyword evidence="6 15" id="KW-0349">Heme</keyword>
<gene>
    <name evidence="19" type="ORF">QBC33DRAFT_47714</name>
</gene>
<evidence type="ECO:0000256" key="17">
    <source>
        <dbReference type="SAM" id="SignalP"/>
    </source>
</evidence>
<feature type="disulfide bond" evidence="15">
    <location>
        <begin position="50"/>
        <end position="57"/>
    </location>
</feature>
<keyword evidence="5" id="KW-0964">Secreted</keyword>
<feature type="compositionally biased region" description="Low complexity" evidence="16">
    <location>
        <begin position="135"/>
        <end position="148"/>
    </location>
</feature>
<sequence length="195" mass="18527">MKPTHFLGAFLLLASETAPARAADCASVALGAIPSCAQSCFLEGAPSVGCDGTDFACQCEHEAKLYAAIEGCVSSGCPSASYQAVIDGASSVCDCATAGQPGGGGGSMTVSGSYVGSVPATTTASGIGGGGGGSDATTSPQPGTGSTTFANTLPTTAPVPGATVSVVSGGIRLGRPGFSIAAGSAMAALIAFVSF</sequence>
<name>A0AAJ0FMT4_9PEZI</name>
<dbReference type="GeneID" id="85308455"/>
<evidence type="ECO:0000256" key="6">
    <source>
        <dbReference type="ARBA" id="ARBA00022617"/>
    </source>
</evidence>
<keyword evidence="14" id="KW-0449">Lipoprotein</keyword>
<comment type="caution">
    <text evidence="19">The sequence shown here is derived from an EMBL/GenBank/DDBJ whole genome shotgun (WGS) entry which is preliminary data.</text>
</comment>
<comment type="subcellular location">
    <subcellularLocation>
        <location evidence="1">Cell membrane</location>
        <topology evidence="1">Lipid-anchor</topology>
        <topology evidence="1">GPI-anchor</topology>
    </subcellularLocation>
    <subcellularLocation>
        <location evidence="2">Secreted</location>
    </subcellularLocation>
</comment>
<dbReference type="EMBL" id="MU839006">
    <property type="protein sequence ID" value="KAK1768209.1"/>
    <property type="molecule type" value="Genomic_DNA"/>
</dbReference>
<feature type="chain" id="PRO_5042495239" description="CFEM domain-containing protein" evidence="17">
    <location>
        <begin position="23"/>
        <end position="195"/>
    </location>
</feature>
<dbReference type="GO" id="GO:0098552">
    <property type="term" value="C:side of membrane"/>
    <property type="evidence" value="ECO:0007669"/>
    <property type="project" value="UniProtKB-KW"/>
</dbReference>
<evidence type="ECO:0000256" key="10">
    <source>
        <dbReference type="ARBA" id="ARBA00023004"/>
    </source>
</evidence>
<evidence type="ECO:0000256" key="15">
    <source>
        <dbReference type="PROSITE-ProRule" id="PRU01356"/>
    </source>
</evidence>
<keyword evidence="9 17" id="KW-0732">Signal</keyword>
<evidence type="ECO:0000256" key="7">
    <source>
        <dbReference type="ARBA" id="ARBA00022622"/>
    </source>
</evidence>
<dbReference type="GO" id="GO:0046872">
    <property type="term" value="F:metal ion binding"/>
    <property type="evidence" value="ECO:0007669"/>
    <property type="project" value="UniProtKB-UniRule"/>
</dbReference>
<dbReference type="InterPro" id="IPR008427">
    <property type="entry name" value="Extracellular_membr_CFEM_dom"/>
</dbReference>
<evidence type="ECO:0000256" key="3">
    <source>
        <dbReference type="ARBA" id="ARBA00010031"/>
    </source>
</evidence>
<evidence type="ECO:0000256" key="14">
    <source>
        <dbReference type="ARBA" id="ARBA00023288"/>
    </source>
</evidence>
<keyword evidence="12 15" id="KW-1015">Disulfide bond</keyword>
<keyword evidence="4" id="KW-1003">Cell membrane</keyword>
<evidence type="ECO:0000256" key="1">
    <source>
        <dbReference type="ARBA" id="ARBA00004609"/>
    </source>
</evidence>
<evidence type="ECO:0000313" key="20">
    <source>
        <dbReference type="Proteomes" id="UP001244011"/>
    </source>
</evidence>
<protein>
    <recommendedName>
        <fullName evidence="18">CFEM domain-containing protein</fullName>
    </recommendedName>
</protein>
<dbReference type="PROSITE" id="PS52012">
    <property type="entry name" value="CFEM"/>
    <property type="match status" value="1"/>
</dbReference>
<keyword evidence="13" id="KW-0325">Glycoprotein</keyword>
<accession>A0AAJ0FMT4</accession>
<dbReference type="InterPro" id="IPR051735">
    <property type="entry name" value="CFEM_domain"/>
</dbReference>
<dbReference type="GO" id="GO:0005886">
    <property type="term" value="C:plasma membrane"/>
    <property type="evidence" value="ECO:0007669"/>
    <property type="project" value="UniProtKB-SubCell"/>
</dbReference>
<evidence type="ECO:0000256" key="11">
    <source>
        <dbReference type="ARBA" id="ARBA00023136"/>
    </source>
</evidence>
<dbReference type="PANTHER" id="PTHR37928">
    <property type="entry name" value="CFEM DOMAIN PROTEIN (AFU_ORTHOLOGUE AFUA_6G14090)"/>
    <property type="match status" value="1"/>
</dbReference>
<evidence type="ECO:0000259" key="18">
    <source>
        <dbReference type="PROSITE" id="PS52012"/>
    </source>
</evidence>
<feature type="binding site" description="axial binding residue" evidence="15">
    <location>
        <position position="54"/>
    </location>
    <ligand>
        <name>heme</name>
        <dbReference type="ChEBI" id="CHEBI:30413"/>
    </ligand>
    <ligandPart>
        <name>Fe</name>
        <dbReference type="ChEBI" id="CHEBI:18248"/>
    </ligandPart>
</feature>
<feature type="domain" description="CFEM" evidence="18">
    <location>
        <begin position="8"/>
        <end position="123"/>
    </location>
</feature>
<evidence type="ECO:0000256" key="12">
    <source>
        <dbReference type="ARBA" id="ARBA00023157"/>
    </source>
</evidence>
<evidence type="ECO:0000256" key="2">
    <source>
        <dbReference type="ARBA" id="ARBA00004613"/>
    </source>
</evidence>
<evidence type="ECO:0000256" key="5">
    <source>
        <dbReference type="ARBA" id="ARBA00022525"/>
    </source>
</evidence>
<dbReference type="GO" id="GO:0005576">
    <property type="term" value="C:extracellular region"/>
    <property type="evidence" value="ECO:0007669"/>
    <property type="project" value="UniProtKB-SubCell"/>
</dbReference>
<evidence type="ECO:0000256" key="13">
    <source>
        <dbReference type="ARBA" id="ARBA00023180"/>
    </source>
</evidence>
<dbReference type="AlphaFoldDB" id="A0AAJ0FMT4"/>
<keyword evidence="7" id="KW-0336">GPI-anchor</keyword>
<dbReference type="PANTHER" id="PTHR37928:SF2">
    <property type="entry name" value="GPI ANCHORED CFEM DOMAIN PROTEIN (AFU_ORTHOLOGUE AFUA_6G10580)"/>
    <property type="match status" value="1"/>
</dbReference>
<feature type="region of interest" description="Disordered" evidence="16">
    <location>
        <begin position="125"/>
        <end position="154"/>
    </location>
</feature>
<proteinExistence type="inferred from homology"/>
<dbReference type="Proteomes" id="UP001244011">
    <property type="component" value="Unassembled WGS sequence"/>
</dbReference>